<dbReference type="NCBIfam" id="TIGR02227">
    <property type="entry name" value="sigpep_I_bact"/>
    <property type="match status" value="1"/>
</dbReference>
<dbReference type="EC" id="3.4.21.89" evidence="4 6"/>
<dbReference type="PANTHER" id="PTHR43390">
    <property type="entry name" value="SIGNAL PEPTIDASE I"/>
    <property type="match status" value="1"/>
</dbReference>
<evidence type="ECO:0000256" key="2">
    <source>
        <dbReference type="ARBA" id="ARBA00004401"/>
    </source>
</evidence>
<dbReference type="InterPro" id="IPR019533">
    <property type="entry name" value="Peptidase_S26"/>
</dbReference>
<comment type="subcellular location">
    <subcellularLocation>
        <location evidence="2">Cell membrane</location>
        <topology evidence="2">Single-pass type II membrane protein</topology>
    </subcellularLocation>
    <subcellularLocation>
        <location evidence="6">Membrane</location>
        <topology evidence="6">Single-pass type II membrane protein</topology>
    </subcellularLocation>
</comment>
<dbReference type="Pfam" id="PF10502">
    <property type="entry name" value="Peptidase_S26"/>
    <property type="match status" value="1"/>
</dbReference>
<organism evidence="8 9">
    <name type="scientific">Aquibacillus albus</name>
    <dbReference type="NCBI Taxonomy" id="1168171"/>
    <lineage>
        <taxon>Bacteria</taxon>
        <taxon>Bacillati</taxon>
        <taxon>Bacillota</taxon>
        <taxon>Bacilli</taxon>
        <taxon>Bacillales</taxon>
        <taxon>Bacillaceae</taxon>
        <taxon>Aquibacillus</taxon>
    </lineage>
</organism>
<comment type="similarity">
    <text evidence="3 6">Belongs to the peptidase S26 family.</text>
</comment>
<evidence type="ECO:0000256" key="1">
    <source>
        <dbReference type="ARBA" id="ARBA00000677"/>
    </source>
</evidence>
<name>A0ABS2N240_9BACI</name>
<evidence type="ECO:0000313" key="8">
    <source>
        <dbReference type="EMBL" id="MBM7572201.1"/>
    </source>
</evidence>
<keyword evidence="5 6" id="KW-0378">Hydrolase</keyword>
<dbReference type="GO" id="GO:0009003">
    <property type="term" value="F:signal peptidase activity"/>
    <property type="evidence" value="ECO:0007669"/>
    <property type="project" value="UniProtKB-EC"/>
</dbReference>
<evidence type="ECO:0000256" key="3">
    <source>
        <dbReference type="ARBA" id="ARBA00009370"/>
    </source>
</evidence>
<feature type="domain" description="Peptidase S26" evidence="7">
    <location>
        <begin position="10"/>
        <end position="163"/>
    </location>
</feature>
<dbReference type="SUPFAM" id="SSF51306">
    <property type="entry name" value="LexA/Signal peptidase"/>
    <property type="match status" value="1"/>
</dbReference>
<reference evidence="8 9" key="1">
    <citation type="submission" date="2021-01" db="EMBL/GenBank/DDBJ databases">
        <title>Genomic Encyclopedia of Type Strains, Phase IV (KMG-IV): sequencing the most valuable type-strain genomes for metagenomic binning, comparative biology and taxonomic classification.</title>
        <authorList>
            <person name="Goeker M."/>
        </authorList>
    </citation>
    <scope>NUCLEOTIDE SEQUENCE [LARGE SCALE GENOMIC DNA]</scope>
    <source>
        <strain evidence="8 9">DSM 23711</strain>
    </source>
</reference>
<dbReference type="Gene3D" id="2.10.109.10">
    <property type="entry name" value="Umud Fragment, subunit A"/>
    <property type="match status" value="1"/>
</dbReference>
<evidence type="ECO:0000256" key="5">
    <source>
        <dbReference type="ARBA" id="ARBA00022801"/>
    </source>
</evidence>
<accession>A0ABS2N240</accession>
<keyword evidence="9" id="KW-1185">Reference proteome</keyword>
<dbReference type="EMBL" id="JAFBDR010000015">
    <property type="protein sequence ID" value="MBM7572201.1"/>
    <property type="molecule type" value="Genomic_DNA"/>
</dbReference>
<keyword evidence="6" id="KW-0645">Protease</keyword>
<evidence type="ECO:0000313" key="9">
    <source>
        <dbReference type="Proteomes" id="UP001296943"/>
    </source>
</evidence>
<dbReference type="CDD" id="cd06530">
    <property type="entry name" value="S26_SPase_I"/>
    <property type="match status" value="1"/>
</dbReference>
<comment type="catalytic activity">
    <reaction evidence="1 6">
        <text>Cleavage of hydrophobic, N-terminal signal or leader sequences from secreted and periplasmic proteins.</text>
        <dbReference type="EC" id="3.4.21.89"/>
    </reaction>
</comment>
<sequence length="172" mass="19451">MIVKKKESLGWVKVIAIAIIAASLLRSFVFATSIVQGESMDPTIQDGERLLFNKVVYLVGEPNRGDIVIIKRPIKNYVKRVIALPHETITVKDKVLYINGERYTQTFLDSQDLSQTGDFGPVEVPGNSYFVMGDNRLISKDSRNGLGFVTKEEIIGRSEFVIYPFSEWTFTR</sequence>
<evidence type="ECO:0000256" key="4">
    <source>
        <dbReference type="ARBA" id="ARBA00013208"/>
    </source>
</evidence>
<gene>
    <name evidence="8" type="ORF">JOC48_002704</name>
</gene>
<dbReference type="PANTHER" id="PTHR43390:SF1">
    <property type="entry name" value="CHLOROPLAST PROCESSING PEPTIDASE"/>
    <property type="match status" value="1"/>
</dbReference>
<dbReference type="PROSITE" id="PS00761">
    <property type="entry name" value="SPASE_I_3"/>
    <property type="match status" value="1"/>
</dbReference>
<proteinExistence type="inferred from homology"/>
<dbReference type="Proteomes" id="UP001296943">
    <property type="component" value="Unassembled WGS sequence"/>
</dbReference>
<protein>
    <recommendedName>
        <fullName evidence="4 6">Signal peptidase I</fullName>
        <ecNumber evidence="4 6">3.4.21.89</ecNumber>
    </recommendedName>
</protein>
<dbReference type="PRINTS" id="PR00727">
    <property type="entry name" value="LEADERPTASE"/>
</dbReference>
<dbReference type="InterPro" id="IPR036286">
    <property type="entry name" value="LexA/Signal_pep-like_sf"/>
</dbReference>
<comment type="caution">
    <text evidence="8">The sequence shown here is derived from an EMBL/GenBank/DDBJ whole genome shotgun (WGS) entry which is preliminary data.</text>
</comment>
<evidence type="ECO:0000256" key="6">
    <source>
        <dbReference type="RuleBase" id="RU362042"/>
    </source>
</evidence>
<dbReference type="RefSeq" id="WP_204500443.1">
    <property type="nucleotide sequence ID" value="NZ_JAFBDR010000015.1"/>
</dbReference>
<dbReference type="InterPro" id="IPR019758">
    <property type="entry name" value="Pept_S26A_signal_pept_1_CS"/>
</dbReference>
<dbReference type="InterPro" id="IPR000223">
    <property type="entry name" value="Pept_S26A_signal_pept_1"/>
</dbReference>
<evidence type="ECO:0000259" key="7">
    <source>
        <dbReference type="Pfam" id="PF10502"/>
    </source>
</evidence>